<dbReference type="AlphaFoldDB" id="B3M380"/>
<dbReference type="KEGG" id="dan:6499273"/>
<dbReference type="InParanoid" id="B3M380"/>
<dbReference type="GeneID" id="6499273"/>
<dbReference type="HOGENOM" id="CLU_1130100_0_0_1"/>
<protein>
    <submittedName>
        <fullName evidence="1">Uncharacterized protein</fullName>
    </submittedName>
</protein>
<dbReference type="Proteomes" id="UP000007801">
    <property type="component" value="Unassembled WGS sequence"/>
</dbReference>
<accession>B3M380</accession>
<reference evidence="1 2" key="1">
    <citation type="journal article" date="2007" name="Nature">
        <title>Evolution of genes and genomes on the Drosophila phylogeny.</title>
        <authorList>
            <consortium name="Drosophila 12 Genomes Consortium"/>
            <person name="Clark A.G."/>
            <person name="Eisen M.B."/>
            <person name="Smith D.R."/>
            <person name="Bergman C.M."/>
            <person name="Oliver B."/>
            <person name="Markow T.A."/>
            <person name="Kaufman T.C."/>
            <person name="Kellis M."/>
            <person name="Gelbart W."/>
            <person name="Iyer V.N."/>
            <person name="Pollard D.A."/>
            <person name="Sackton T.B."/>
            <person name="Larracuente A.M."/>
            <person name="Singh N.D."/>
            <person name="Abad J.P."/>
            <person name="Abt D.N."/>
            <person name="Adryan B."/>
            <person name="Aguade M."/>
            <person name="Akashi H."/>
            <person name="Anderson W.W."/>
            <person name="Aquadro C.F."/>
            <person name="Ardell D.H."/>
            <person name="Arguello R."/>
            <person name="Artieri C.G."/>
            <person name="Barbash D.A."/>
            <person name="Barker D."/>
            <person name="Barsanti P."/>
            <person name="Batterham P."/>
            <person name="Batzoglou S."/>
            <person name="Begun D."/>
            <person name="Bhutkar A."/>
            <person name="Blanco E."/>
            <person name="Bosak S.A."/>
            <person name="Bradley R.K."/>
            <person name="Brand A.D."/>
            <person name="Brent M.R."/>
            <person name="Brooks A.N."/>
            <person name="Brown R.H."/>
            <person name="Butlin R.K."/>
            <person name="Caggese C."/>
            <person name="Calvi B.R."/>
            <person name="Bernardo de Carvalho A."/>
            <person name="Caspi A."/>
            <person name="Castrezana S."/>
            <person name="Celniker S.E."/>
            <person name="Chang J.L."/>
            <person name="Chapple C."/>
            <person name="Chatterji S."/>
            <person name="Chinwalla A."/>
            <person name="Civetta A."/>
            <person name="Clifton S.W."/>
            <person name="Comeron J.M."/>
            <person name="Costello J.C."/>
            <person name="Coyne J.A."/>
            <person name="Daub J."/>
            <person name="David R.G."/>
            <person name="Delcher A.L."/>
            <person name="Delehaunty K."/>
            <person name="Do C.B."/>
            <person name="Ebling H."/>
            <person name="Edwards K."/>
            <person name="Eickbush T."/>
            <person name="Evans J.D."/>
            <person name="Filipski A."/>
            <person name="Findeiss S."/>
            <person name="Freyhult E."/>
            <person name="Fulton L."/>
            <person name="Fulton R."/>
            <person name="Garcia A.C."/>
            <person name="Gardiner A."/>
            <person name="Garfield D.A."/>
            <person name="Garvin B.E."/>
            <person name="Gibson G."/>
            <person name="Gilbert D."/>
            <person name="Gnerre S."/>
            <person name="Godfrey J."/>
            <person name="Good R."/>
            <person name="Gotea V."/>
            <person name="Gravely B."/>
            <person name="Greenberg A.J."/>
            <person name="Griffiths-Jones S."/>
            <person name="Gross S."/>
            <person name="Guigo R."/>
            <person name="Gustafson E.A."/>
            <person name="Haerty W."/>
            <person name="Hahn M.W."/>
            <person name="Halligan D.L."/>
            <person name="Halpern A.L."/>
            <person name="Halter G.M."/>
            <person name="Han M.V."/>
            <person name="Heger A."/>
            <person name="Hillier L."/>
            <person name="Hinrichs A.S."/>
            <person name="Holmes I."/>
            <person name="Hoskins R.A."/>
            <person name="Hubisz M.J."/>
            <person name="Hultmark D."/>
            <person name="Huntley M.A."/>
            <person name="Jaffe D.B."/>
            <person name="Jagadeeshan S."/>
            <person name="Jeck W.R."/>
            <person name="Johnson J."/>
            <person name="Jones C.D."/>
            <person name="Jordan W.C."/>
            <person name="Karpen G.H."/>
            <person name="Kataoka E."/>
            <person name="Keightley P.D."/>
            <person name="Kheradpour P."/>
            <person name="Kirkness E.F."/>
            <person name="Koerich L.B."/>
            <person name="Kristiansen K."/>
            <person name="Kudrna D."/>
            <person name="Kulathinal R.J."/>
            <person name="Kumar S."/>
            <person name="Kwok R."/>
            <person name="Lander E."/>
            <person name="Langley C.H."/>
            <person name="Lapoint R."/>
            <person name="Lazzaro B.P."/>
            <person name="Lee S.J."/>
            <person name="Levesque L."/>
            <person name="Li R."/>
            <person name="Lin C.F."/>
            <person name="Lin M.F."/>
            <person name="Lindblad-Toh K."/>
            <person name="Llopart A."/>
            <person name="Long M."/>
            <person name="Low L."/>
            <person name="Lozovsky E."/>
            <person name="Lu J."/>
            <person name="Luo M."/>
            <person name="Machado C.A."/>
            <person name="Makalowski W."/>
            <person name="Marzo M."/>
            <person name="Matsuda M."/>
            <person name="Matzkin L."/>
            <person name="McAllister B."/>
            <person name="McBride C.S."/>
            <person name="McKernan B."/>
            <person name="McKernan K."/>
            <person name="Mendez-Lago M."/>
            <person name="Minx P."/>
            <person name="Mollenhauer M.U."/>
            <person name="Montooth K."/>
            <person name="Mount S.M."/>
            <person name="Mu X."/>
            <person name="Myers E."/>
            <person name="Negre B."/>
            <person name="Newfeld S."/>
            <person name="Nielsen R."/>
            <person name="Noor M.A."/>
            <person name="O'Grady P."/>
            <person name="Pachter L."/>
            <person name="Papaceit M."/>
            <person name="Parisi M.J."/>
            <person name="Parisi M."/>
            <person name="Parts L."/>
            <person name="Pedersen J.S."/>
            <person name="Pesole G."/>
            <person name="Phillippy A.M."/>
            <person name="Ponting C.P."/>
            <person name="Pop M."/>
            <person name="Porcelli D."/>
            <person name="Powell J.R."/>
            <person name="Prohaska S."/>
            <person name="Pruitt K."/>
            <person name="Puig M."/>
            <person name="Quesneville H."/>
            <person name="Ram K.R."/>
            <person name="Rand D."/>
            <person name="Rasmussen M.D."/>
            <person name="Reed L.K."/>
            <person name="Reenan R."/>
            <person name="Reily A."/>
            <person name="Remington K.A."/>
            <person name="Rieger T.T."/>
            <person name="Ritchie M.G."/>
            <person name="Robin C."/>
            <person name="Rogers Y.H."/>
            <person name="Rohde C."/>
            <person name="Rozas J."/>
            <person name="Rubenfield M.J."/>
            <person name="Ruiz A."/>
            <person name="Russo S."/>
            <person name="Salzberg S.L."/>
            <person name="Sanchez-Gracia A."/>
            <person name="Saranga D.J."/>
            <person name="Sato H."/>
            <person name="Schaeffer S.W."/>
            <person name="Schatz M.C."/>
            <person name="Schlenke T."/>
            <person name="Schwartz R."/>
            <person name="Segarra C."/>
            <person name="Singh R.S."/>
            <person name="Sirot L."/>
            <person name="Sirota M."/>
            <person name="Sisneros N.B."/>
            <person name="Smith C.D."/>
            <person name="Smith T.F."/>
            <person name="Spieth J."/>
            <person name="Stage D.E."/>
            <person name="Stark A."/>
            <person name="Stephan W."/>
            <person name="Strausberg R.L."/>
            <person name="Strempel S."/>
            <person name="Sturgill D."/>
            <person name="Sutton G."/>
            <person name="Sutton G.G."/>
            <person name="Tao W."/>
            <person name="Teichmann S."/>
            <person name="Tobari Y.N."/>
            <person name="Tomimura Y."/>
            <person name="Tsolas J.M."/>
            <person name="Valente V.L."/>
            <person name="Venter E."/>
            <person name="Venter J.C."/>
            <person name="Vicario S."/>
            <person name="Vieira F.G."/>
            <person name="Vilella A.J."/>
            <person name="Villasante A."/>
            <person name="Walenz B."/>
            <person name="Wang J."/>
            <person name="Wasserman M."/>
            <person name="Watts T."/>
            <person name="Wilson D."/>
            <person name="Wilson R.K."/>
            <person name="Wing R.A."/>
            <person name="Wolfner M.F."/>
            <person name="Wong A."/>
            <person name="Wong G.K."/>
            <person name="Wu C.I."/>
            <person name="Wu G."/>
            <person name="Yamamoto D."/>
            <person name="Yang H.P."/>
            <person name="Yang S.P."/>
            <person name="Yorke J.A."/>
            <person name="Yoshida K."/>
            <person name="Zdobnov E."/>
            <person name="Zhang P."/>
            <person name="Zhang Y."/>
            <person name="Zimin A.V."/>
            <person name="Baldwin J."/>
            <person name="Abdouelleil A."/>
            <person name="Abdulkadir J."/>
            <person name="Abebe A."/>
            <person name="Abera B."/>
            <person name="Abreu J."/>
            <person name="Acer S.C."/>
            <person name="Aftuck L."/>
            <person name="Alexander A."/>
            <person name="An P."/>
            <person name="Anderson E."/>
            <person name="Anderson S."/>
            <person name="Arachi H."/>
            <person name="Azer M."/>
            <person name="Bachantsang P."/>
            <person name="Barry A."/>
            <person name="Bayul T."/>
            <person name="Berlin A."/>
            <person name="Bessette D."/>
            <person name="Bloom T."/>
            <person name="Blye J."/>
            <person name="Boguslavskiy L."/>
            <person name="Bonnet C."/>
            <person name="Boukhgalter B."/>
            <person name="Bourzgui I."/>
            <person name="Brown A."/>
            <person name="Cahill P."/>
            <person name="Channer S."/>
            <person name="Cheshatsang Y."/>
            <person name="Chuda L."/>
            <person name="Citroen M."/>
            <person name="Collymore A."/>
            <person name="Cooke P."/>
            <person name="Costello M."/>
            <person name="D'Aco K."/>
            <person name="Daza R."/>
            <person name="De Haan G."/>
            <person name="DeGray S."/>
            <person name="DeMaso C."/>
            <person name="Dhargay N."/>
            <person name="Dooley K."/>
            <person name="Dooley E."/>
            <person name="Doricent M."/>
            <person name="Dorje P."/>
            <person name="Dorjee K."/>
            <person name="Dupes A."/>
            <person name="Elong R."/>
            <person name="Falk J."/>
            <person name="Farina A."/>
            <person name="Faro S."/>
            <person name="Ferguson D."/>
            <person name="Fisher S."/>
            <person name="Foley C.D."/>
            <person name="Franke A."/>
            <person name="Friedrich D."/>
            <person name="Gadbois L."/>
            <person name="Gearin G."/>
            <person name="Gearin C.R."/>
            <person name="Giannoukos G."/>
            <person name="Goode T."/>
            <person name="Graham J."/>
            <person name="Grandbois E."/>
            <person name="Grewal S."/>
            <person name="Gyaltsen K."/>
            <person name="Hafez N."/>
            <person name="Hagos B."/>
            <person name="Hall J."/>
            <person name="Henson C."/>
            <person name="Hollinger A."/>
            <person name="Honan T."/>
            <person name="Huard M.D."/>
            <person name="Hughes L."/>
            <person name="Hurhula B."/>
            <person name="Husby M.E."/>
            <person name="Kamat A."/>
            <person name="Kanga B."/>
            <person name="Kashin S."/>
            <person name="Khazanovich D."/>
            <person name="Kisner P."/>
            <person name="Lance K."/>
            <person name="Lara M."/>
            <person name="Lee W."/>
            <person name="Lennon N."/>
            <person name="Letendre F."/>
            <person name="LeVine R."/>
            <person name="Lipovsky A."/>
            <person name="Liu X."/>
            <person name="Liu J."/>
            <person name="Liu S."/>
            <person name="Lokyitsang T."/>
            <person name="Lokyitsang Y."/>
            <person name="Lubonja R."/>
            <person name="Lui A."/>
            <person name="MacDonald P."/>
            <person name="Magnisalis V."/>
            <person name="Maru K."/>
            <person name="Matthews C."/>
            <person name="McCusker W."/>
            <person name="McDonough S."/>
            <person name="Mehta T."/>
            <person name="Meldrim J."/>
            <person name="Meneus L."/>
            <person name="Mihai O."/>
            <person name="Mihalev A."/>
            <person name="Mihova T."/>
            <person name="Mittelman R."/>
            <person name="Mlenga V."/>
            <person name="Montmayeur A."/>
            <person name="Mulrain L."/>
            <person name="Navidi A."/>
            <person name="Naylor J."/>
            <person name="Negash T."/>
            <person name="Nguyen T."/>
            <person name="Nguyen N."/>
            <person name="Nicol R."/>
            <person name="Norbu C."/>
            <person name="Norbu N."/>
            <person name="Novod N."/>
            <person name="O'Neill B."/>
            <person name="Osman S."/>
            <person name="Markiewicz E."/>
            <person name="Oyono O.L."/>
            <person name="Patti C."/>
            <person name="Phunkhang P."/>
            <person name="Pierre F."/>
            <person name="Priest M."/>
            <person name="Raghuraman S."/>
            <person name="Rege F."/>
            <person name="Reyes R."/>
            <person name="Rise C."/>
            <person name="Rogov P."/>
            <person name="Ross K."/>
            <person name="Ryan E."/>
            <person name="Settipalli S."/>
            <person name="Shea T."/>
            <person name="Sherpa N."/>
            <person name="Shi L."/>
            <person name="Shih D."/>
            <person name="Sparrow T."/>
            <person name="Spaulding J."/>
            <person name="Stalker J."/>
            <person name="Stange-Thomann N."/>
            <person name="Stavropoulos S."/>
            <person name="Stone C."/>
            <person name="Strader C."/>
            <person name="Tesfaye S."/>
            <person name="Thomson T."/>
            <person name="Thoulutsang Y."/>
            <person name="Thoulutsang D."/>
            <person name="Topham K."/>
            <person name="Topping I."/>
            <person name="Tsamla T."/>
            <person name="Vassiliev H."/>
            <person name="Vo A."/>
            <person name="Wangchuk T."/>
            <person name="Wangdi T."/>
            <person name="Weiand M."/>
            <person name="Wilkinson J."/>
            <person name="Wilson A."/>
            <person name="Yadav S."/>
            <person name="Young G."/>
            <person name="Yu Q."/>
            <person name="Zembek L."/>
            <person name="Zhong D."/>
            <person name="Zimmer A."/>
            <person name="Zwirko Z."/>
            <person name="Jaffe D.B."/>
            <person name="Alvarez P."/>
            <person name="Brockman W."/>
            <person name="Butler J."/>
            <person name="Chin C."/>
            <person name="Gnerre S."/>
            <person name="Grabherr M."/>
            <person name="Kleber M."/>
            <person name="Mauceli E."/>
            <person name="MacCallum I."/>
        </authorList>
    </citation>
    <scope>NUCLEOTIDE SEQUENCE [LARGE SCALE GENOMIC DNA]</scope>
    <source>
        <strain evidence="2">Tucson 14024-0371.13</strain>
    </source>
</reference>
<keyword evidence="2" id="KW-1185">Reference proteome</keyword>
<proteinExistence type="predicted"/>
<dbReference type="eggNOG" id="ENOG502TAV1">
    <property type="taxonomic scope" value="Eukaryota"/>
</dbReference>
<dbReference type="OrthoDB" id="7858117at2759"/>
<dbReference type="EMBL" id="CH902617">
    <property type="protein sequence ID" value="EDV43541.2"/>
    <property type="molecule type" value="Genomic_DNA"/>
</dbReference>
<name>B3M380_DROAN</name>
<sequence>MDHSKNFLHNVATFAGQLNLSQLERSAMAYKRLCLELDTITNTPGPVAPAPPPAPVASQGLRASASEFVPQVPLIGDRRAVDLGEEQGDYSDEIDDGYNEERNMRAPRPAIYGFRFYNHHYESEDAGDSHSEAEKKRKFGYRVPKFRPNQPTGRPMKTDTVCMQPAQPPKELTNGAPHFKGPYMPLLQHRIANAEAYGLIRGPNEGPSLLLEDMIKQLSRLDNCAINFNSLLRGRNPQNSSS</sequence>
<gene>
    <name evidence="1" type="primary">Dana\GF16477</name>
    <name evidence="1" type="synonym">dana_GLEANR_17746</name>
    <name evidence="1" type="ORF">GF16477</name>
</gene>
<evidence type="ECO:0000313" key="2">
    <source>
        <dbReference type="Proteomes" id="UP000007801"/>
    </source>
</evidence>
<organism evidence="1 2">
    <name type="scientific">Drosophila ananassae</name>
    <name type="common">Fruit fly</name>
    <dbReference type="NCBI Taxonomy" id="7217"/>
    <lineage>
        <taxon>Eukaryota</taxon>
        <taxon>Metazoa</taxon>
        <taxon>Ecdysozoa</taxon>
        <taxon>Arthropoda</taxon>
        <taxon>Hexapoda</taxon>
        <taxon>Insecta</taxon>
        <taxon>Pterygota</taxon>
        <taxon>Neoptera</taxon>
        <taxon>Endopterygota</taxon>
        <taxon>Diptera</taxon>
        <taxon>Brachycera</taxon>
        <taxon>Muscomorpha</taxon>
        <taxon>Ephydroidea</taxon>
        <taxon>Drosophilidae</taxon>
        <taxon>Drosophila</taxon>
        <taxon>Sophophora</taxon>
    </lineage>
</organism>
<evidence type="ECO:0000313" key="1">
    <source>
        <dbReference type="EMBL" id="EDV43541.2"/>
    </source>
</evidence>